<keyword evidence="11" id="KW-0131">Cell cycle</keyword>
<dbReference type="PROSITE" id="PS50090">
    <property type="entry name" value="MYB_LIKE"/>
    <property type="match status" value="2"/>
</dbReference>
<comment type="similarity">
    <text evidence="1">Belongs to the CEF1 family.</text>
</comment>
<dbReference type="CDD" id="cd11659">
    <property type="entry name" value="SANT_CDC5_II"/>
    <property type="match status" value="1"/>
</dbReference>
<feature type="domain" description="Myb-like" evidence="14">
    <location>
        <begin position="54"/>
        <end position="103"/>
    </location>
</feature>
<keyword evidence="4" id="KW-0677">Repeat</keyword>
<organism evidence="16 17">
    <name type="scientific">Chrysochromulina tobinii</name>
    <dbReference type="NCBI Taxonomy" id="1460289"/>
    <lineage>
        <taxon>Eukaryota</taxon>
        <taxon>Haptista</taxon>
        <taxon>Haptophyta</taxon>
        <taxon>Prymnesiophyceae</taxon>
        <taxon>Prymnesiales</taxon>
        <taxon>Chrysochromulinaceae</taxon>
        <taxon>Chrysochromulina</taxon>
    </lineage>
</organism>
<dbReference type="Proteomes" id="UP000037460">
    <property type="component" value="Unassembled WGS sequence"/>
</dbReference>
<evidence type="ECO:0000313" key="16">
    <source>
        <dbReference type="EMBL" id="KOO27241.1"/>
    </source>
</evidence>
<protein>
    <submittedName>
        <fullName evidence="16">Myb transcription factor</fullName>
    </submittedName>
</protein>
<proteinExistence type="inferred from homology"/>
<keyword evidence="10" id="KW-0539">Nucleus</keyword>
<feature type="compositionally biased region" description="Basic residues" evidence="13">
    <location>
        <begin position="164"/>
        <end position="173"/>
    </location>
</feature>
<evidence type="ECO:0000256" key="7">
    <source>
        <dbReference type="ARBA" id="ARBA00023125"/>
    </source>
</evidence>
<dbReference type="InterPro" id="IPR001005">
    <property type="entry name" value="SANT/Myb"/>
</dbReference>
<gene>
    <name evidence="16" type="ORF">Ctob_009990</name>
</gene>
<keyword evidence="8" id="KW-0508">mRNA splicing</keyword>
<dbReference type="GO" id="GO:0000974">
    <property type="term" value="C:Prp19 complex"/>
    <property type="evidence" value="ECO:0007669"/>
    <property type="project" value="InterPro"/>
</dbReference>
<evidence type="ECO:0000256" key="5">
    <source>
        <dbReference type="ARBA" id="ARBA00022763"/>
    </source>
</evidence>
<evidence type="ECO:0000259" key="14">
    <source>
        <dbReference type="PROSITE" id="PS50090"/>
    </source>
</evidence>
<feature type="domain" description="Myb-like" evidence="14">
    <location>
        <begin position="2"/>
        <end position="53"/>
    </location>
</feature>
<evidence type="ECO:0000259" key="15">
    <source>
        <dbReference type="PROSITE" id="PS51294"/>
    </source>
</evidence>
<keyword evidence="6 12" id="KW-0175">Coiled coil</keyword>
<keyword evidence="2" id="KW-0507">mRNA processing</keyword>
<evidence type="ECO:0000256" key="3">
    <source>
        <dbReference type="ARBA" id="ARBA00022728"/>
    </source>
</evidence>
<evidence type="ECO:0000256" key="13">
    <source>
        <dbReference type="SAM" id="MobiDB-lite"/>
    </source>
</evidence>
<dbReference type="Gene3D" id="1.10.10.60">
    <property type="entry name" value="Homeodomain-like"/>
    <property type="match status" value="2"/>
</dbReference>
<dbReference type="InterPro" id="IPR047242">
    <property type="entry name" value="CDC5L/Cef1"/>
</dbReference>
<evidence type="ECO:0000256" key="8">
    <source>
        <dbReference type="ARBA" id="ARBA00023187"/>
    </source>
</evidence>
<dbReference type="SMART" id="SM00717">
    <property type="entry name" value="SANT"/>
    <property type="match status" value="2"/>
</dbReference>
<keyword evidence="17" id="KW-1185">Reference proteome</keyword>
<dbReference type="SUPFAM" id="SSF46689">
    <property type="entry name" value="Homeodomain-like"/>
    <property type="match status" value="1"/>
</dbReference>
<dbReference type="GO" id="GO:0005681">
    <property type="term" value="C:spliceosomal complex"/>
    <property type="evidence" value="ECO:0007669"/>
    <property type="project" value="UniProtKB-KW"/>
</dbReference>
<sequence>MRILIKGGVWKNTEDEILKAAVMKYGKNQWSRISSLLARKSAKQCKARWHEWLDPSIKKTEWSREEEEKLLHLAKLMPTQWRTIAPIVGRTAAQCLEHYERLLDQATRRDQDGETSAADDPRRLRPGEIDPNPEGKPARPDPVDMDEDEKEMLSEARARLANTRGKKAKRKAREKQLEESRRLAALQKRRELKAAGIELSSRSRKERGIDYNSEIPFQLVTPAGFFDTRGEDAAAEAVIQQDGAFKAVLKSRLDAPNRDQAEEKARKEDSKKLKRKREEALPDVLAQLNKLNDATAIARRGKLMLPPPQVTDRELEEVVKASSTGAALPDEVAGADATRLLMHSYADAYTPASFGVGQTRTPRVGGKQGDTVLEEAAAQALLLTERQAAAHAAAHAAELAKRSTALQRRLPRPLIVNRQLTATAGPLTSALTSGGAACSSEPGAAAWAEAEAMMTEEMVRMLEADASAFPPPGAPEGGKKRKPLKPLPPELLESAKAMLAAELEAIGGPSADEFATAWEAADAKLAYIPSLQTYAALDSVSAPDRLEAFSQQLQLLRNHMARDQKKATKIEKKLEVTLGGYRKRAKAVAAEIEQQHDAIAEKKLQLNCFERLAQGEALARPQRLGELEALVKAQAEREKVLQTRYAELLRVRQTLREQLQALRARAGSS</sequence>
<feature type="compositionally biased region" description="Basic and acidic residues" evidence="13">
    <location>
        <begin position="119"/>
        <end position="128"/>
    </location>
</feature>
<dbReference type="PROSITE" id="PS51294">
    <property type="entry name" value="HTH_MYB"/>
    <property type="match status" value="2"/>
</dbReference>
<dbReference type="GO" id="GO:0003677">
    <property type="term" value="F:DNA binding"/>
    <property type="evidence" value="ECO:0007669"/>
    <property type="project" value="UniProtKB-KW"/>
</dbReference>
<dbReference type="PANTHER" id="PTHR45885:SF1">
    <property type="entry name" value="CELL DIVISION CYCLE 5-LIKE PROTEIN"/>
    <property type="match status" value="1"/>
</dbReference>
<name>A0A0M0JKW9_9EUKA</name>
<feature type="region of interest" description="Disordered" evidence="13">
    <location>
        <begin position="256"/>
        <end position="277"/>
    </location>
</feature>
<evidence type="ECO:0000256" key="11">
    <source>
        <dbReference type="ARBA" id="ARBA00023306"/>
    </source>
</evidence>
<keyword evidence="7" id="KW-0238">DNA-binding</keyword>
<dbReference type="InterPro" id="IPR009057">
    <property type="entry name" value="Homeodomain-like_sf"/>
</dbReference>
<dbReference type="CDD" id="cd00167">
    <property type="entry name" value="SANT"/>
    <property type="match status" value="1"/>
</dbReference>
<keyword evidence="9" id="KW-0234">DNA repair</keyword>
<keyword evidence="3" id="KW-0747">Spliceosome</keyword>
<dbReference type="GO" id="GO:0006281">
    <property type="term" value="P:DNA repair"/>
    <property type="evidence" value="ECO:0007669"/>
    <property type="project" value="UniProtKB-KW"/>
</dbReference>
<evidence type="ECO:0000313" key="17">
    <source>
        <dbReference type="Proteomes" id="UP000037460"/>
    </source>
</evidence>
<dbReference type="Pfam" id="PF13921">
    <property type="entry name" value="Myb_DNA-bind_6"/>
    <property type="match status" value="1"/>
</dbReference>
<evidence type="ECO:0000256" key="10">
    <source>
        <dbReference type="ARBA" id="ARBA00023242"/>
    </source>
</evidence>
<evidence type="ECO:0000256" key="6">
    <source>
        <dbReference type="ARBA" id="ARBA00023054"/>
    </source>
</evidence>
<keyword evidence="5" id="KW-0227">DNA damage</keyword>
<dbReference type="InterPro" id="IPR021786">
    <property type="entry name" value="Cdc5p/Cef1_C"/>
</dbReference>
<evidence type="ECO:0000256" key="9">
    <source>
        <dbReference type="ARBA" id="ARBA00023204"/>
    </source>
</evidence>
<accession>A0A0M0JKW9</accession>
<evidence type="ECO:0000256" key="4">
    <source>
        <dbReference type="ARBA" id="ARBA00022737"/>
    </source>
</evidence>
<dbReference type="EMBL" id="JWZX01002742">
    <property type="protein sequence ID" value="KOO27241.1"/>
    <property type="molecule type" value="Genomic_DNA"/>
</dbReference>
<dbReference type="FunFam" id="1.10.10.60:FF:000021">
    <property type="entry name" value="CDC5 cell division cycle 5-like"/>
    <property type="match status" value="1"/>
</dbReference>
<evidence type="ECO:0000256" key="2">
    <source>
        <dbReference type="ARBA" id="ARBA00022664"/>
    </source>
</evidence>
<dbReference type="PANTHER" id="PTHR45885">
    <property type="entry name" value="CELL DIVISION CYCLE 5-LIKE PROTEIN"/>
    <property type="match status" value="1"/>
</dbReference>
<dbReference type="InterPro" id="IPR047240">
    <property type="entry name" value="SANT_CDC5L_II"/>
</dbReference>
<dbReference type="FunFam" id="1.10.10.60:FF:000091">
    <property type="entry name" value="CDC5 cell division cycle 5-like"/>
    <property type="match status" value="1"/>
</dbReference>
<feature type="region of interest" description="Disordered" evidence="13">
    <location>
        <begin position="106"/>
        <end position="180"/>
    </location>
</feature>
<comment type="caution">
    <text evidence="16">The sequence shown here is derived from an EMBL/GenBank/DDBJ whole genome shotgun (WGS) entry which is preliminary data.</text>
</comment>
<evidence type="ECO:0000256" key="12">
    <source>
        <dbReference type="SAM" id="Coils"/>
    </source>
</evidence>
<dbReference type="AlphaFoldDB" id="A0A0M0JKW9"/>
<dbReference type="Pfam" id="PF11831">
    <property type="entry name" value="Myb_Cef"/>
    <property type="match status" value="1"/>
</dbReference>
<evidence type="ECO:0000256" key="1">
    <source>
        <dbReference type="ARBA" id="ARBA00010506"/>
    </source>
</evidence>
<dbReference type="GO" id="GO:0000398">
    <property type="term" value="P:mRNA splicing, via spliceosome"/>
    <property type="evidence" value="ECO:0007669"/>
    <property type="project" value="InterPro"/>
</dbReference>
<reference evidence="17" key="1">
    <citation type="journal article" date="2015" name="PLoS Genet.">
        <title>Genome Sequence and Transcriptome Analyses of Chrysochromulina tobin: Metabolic Tools for Enhanced Algal Fitness in the Prominent Order Prymnesiales (Haptophyceae).</title>
        <authorList>
            <person name="Hovde B.T."/>
            <person name="Deodato C.R."/>
            <person name="Hunsperger H.M."/>
            <person name="Ryken S.A."/>
            <person name="Yost W."/>
            <person name="Jha R.K."/>
            <person name="Patterson J."/>
            <person name="Monnat R.J. Jr."/>
            <person name="Barlow S.B."/>
            <person name="Starkenburg S.R."/>
            <person name="Cattolico R.A."/>
        </authorList>
    </citation>
    <scope>NUCLEOTIDE SEQUENCE</scope>
    <source>
        <strain evidence="17">CCMP291</strain>
    </source>
</reference>
<feature type="domain" description="HTH myb-type" evidence="15">
    <location>
        <begin position="58"/>
        <end position="107"/>
    </location>
</feature>
<dbReference type="OrthoDB" id="1410009at2759"/>
<dbReference type="GO" id="GO:0006355">
    <property type="term" value="P:regulation of DNA-templated transcription"/>
    <property type="evidence" value="ECO:0007669"/>
    <property type="project" value="UniProtKB-ARBA"/>
</dbReference>
<dbReference type="InterPro" id="IPR017930">
    <property type="entry name" value="Myb_dom"/>
</dbReference>
<feature type="coiled-coil region" evidence="12">
    <location>
        <begin position="546"/>
        <end position="602"/>
    </location>
</feature>
<feature type="domain" description="HTH myb-type" evidence="15">
    <location>
        <begin position="1"/>
        <end position="57"/>
    </location>
</feature>
<feature type="region of interest" description="Disordered" evidence="13">
    <location>
        <begin position="467"/>
        <end position="487"/>
    </location>
</feature>